<keyword evidence="5" id="KW-0539">Nucleus</keyword>
<evidence type="ECO:0008006" key="9">
    <source>
        <dbReference type="Google" id="ProtNLM"/>
    </source>
</evidence>
<evidence type="ECO:0000256" key="2">
    <source>
        <dbReference type="ARBA" id="ARBA00022833"/>
    </source>
</evidence>
<evidence type="ECO:0000256" key="3">
    <source>
        <dbReference type="ARBA" id="ARBA00023015"/>
    </source>
</evidence>
<evidence type="ECO:0000313" key="7">
    <source>
        <dbReference type="EMBL" id="KAG9231599.1"/>
    </source>
</evidence>
<comment type="caution">
    <text evidence="7">The sequence shown here is derived from an EMBL/GenBank/DDBJ whole genome shotgun (WGS) entry which is preliminary data.</text>
</comment>
<evidence type="ECO:0000313" key="8">
    <source>
        <dbReference type="Proteomes" id="UP000824998"/>
    </source>
</evidence>
<accession>A0A9P8C2M9</accession>
<evidence type="ECO:0000256" key="4">
    <source>
        <dbReference type="ARBA" id="ARBA00023163"/>
    </source>
</evidence>
<dbReference type="OrthoDB" id="5423818at2759"/>
<dbReference type="PANTHER" id="PTHR47660">
    <property type="entry name" value="TRANSCRIPTION FACTOR WITH C2H2 AND ZN(2)-CYS(6) DNA BINDING DOMAIN (EUROFUNG)-RELATED-RELATED"/>
    <property type="match status" value="1"/>
</dbReference>
<feature type="region of interest" description="Disordered" evidence="6">
    <location>
        <begin position="1"/>
        <end position="22"/>
    </location>
</feature>
<keyword evidence="4" id="KW-0804">Transcription</keyword>
<dbReference type="PANTHER" id="PTHR47660:SF3">
    <property type="entry name" value="FINGER DOMAIN PROTEIN, PUTATIVE (AFU_ORTHOLOGUE AFUA_4G03310)-RELATED"/>
    <property type="match status" value="1"/>
</dbReference>
<keyword evidence="3" id="KW-0805">Transcription regulation</keyword>
<reference evidence="7" key="1">
    <citation type="journal article" date="2021" name="IMA Fungus">
        <title>Genomic characterization of three marine fungi, including Emericellopsis atlantica sp. nov. with signatures of a generalist lifestyle and marine biomass degradation.</title>
        <authorList>
            <person name="Hagestad O.C."/>
            <person name="Hou L."/>
            <person name="Andersen J.H."/>
            <person name="Hansen E.H."/>
            <person name="Altermark B."/>
            <person name="Li C."/>
            <person name="Kuhnert E."/>
            <person name="Cox R.J."/>
            <person name="Crous P.W."/>
            <person name="Spatafora J.W."/>
            <person name="Lail K."/>
            <person name="Amirebrahimi M."/>
            <person name="Lipzen A."/>
            <person name="Pangilinan J."/>
            <person name="Andreopoulos W."/>
            <person name="Hayes R.D."/>
            <person name="Ng V."/>
            <person name="Grigoriev I.V."/>
            <person name="Jackson S.A."/>
            <person name="Sutton T.D.S."/>
            <person name="Dobson A.D.W."/>
            <person name="Rama T."/>
        </authorList>
    </citation>
    <scope>NUCLEOTIDE SEQUENCE</scope>
    <source>
        <strain evidence="7">TRa018bII</strain>
    </source>
</reference>
<sequence length="512" mass="57838">MSTSLETRKRAHQSGNSDEIRSASGRHQLTSFTCHICSNVYEKMKTRDRHIPYCRKRTVAPPPPRQVSCTACIMAKSRCDRKSPCYTTFYLKERECKYKNSQTETAPSTLISLSNPTSLIDTPAEEIMPLTPVPFPAQQAGFLFGSPFDFSTVDVDAIDNSLVVLQNTIDNSQYGRPLDNNPWALCNTSLNIGPSAPALQLTSGFSFLPNSLELGMSQVPSLGSMSFLIIKERRSLSTRKLPSVVSSANGQFILQTLRTYPRMMLRENNSPPFVHANCRKAICETESRESPLTRCINLIRMFYARTQHTAPLVWRAIRSEQDRLFHQSYSLSRGELLSAAQSICLYIFLRIIDGPTDDNNLDREFIYTLGRIFEYLHEVRPRYGNVLRKQTAKPSWEDWAFAESTNRVVILFYLLNMFLEIEDSCLDYGVIVAGAPLPCKKALWEAPDSEIWTQEYDLEGVEGRNYSMVSCGGLVELHHQSPRDQNCQALLDELYADVDGLGYLTLLSAALI</sequence>
<organism evidence="7 8">
    <name type="scientific">Amylocarpus encephaloides</name>
    <dbReference type="NCBI Taxonomy" id="45428"/>
    <lineage>
        <taxon>Eukaryota</taxon>
        <taxon>Fungi</taxon>
        <taxon>Dikarya</taxon>
        <taxon>Ascomycota</taxon>
        <taxon>Pezizomycotina</taxon>
        <taxon>Leotiomycetes</taxon>
        <taxon>Helotiales</taxon>
        <taxon>Helotiales incertae sedis</taxon>
        <taxon>Amylocarpus</taxon>
    </lineage>
</organism>
<evidence type="ECO:0000256" key="5">
    <source>
        <dbReference type="ARBA" id="ARBA00023242"/>
    </source>
</evidence>
<evidence type="ECO:0000256" key="6">
    <source>
        <dbReference type="SAM" id="MobiDB-lite"/>
    </source>
</evidence>
<dbReference type="Proteomes" id="UP000824998">
    <property type="component" value="Unassembled WGS sequence"/>
</dbReference>
<dbReference type="EMBL" id="MU251591">
    <property type="protein sequence ID" value="KAG9231599.1"/>
    <property type="molecule type" value="Genomic_DNA"/>
</dbReference>
<gene>
    <name evidence="7" type="ORF">BJ875DRAFT_469031</name>
</gene>
<dbReference type="AlphaFoldDB" id="A0A9P8C2M9"/>
<keyword evidence="2" id="KW-0862">Zinc</keyword>
<evidence type="ECO:0000256" key="1">
    <source>
        <dbReference type="ARBA" id="ARBA00022723"/>
    </source>
</evidence>
<proteinExistence type="predicted"/>
<name>A0A9P8C2M9_9HELO</name>
<dbReference type="GO" id="GO:0046872">
    <property type="term" value="F:metal ion binding"/>
    <property type="evidence" value="ECO:0007669"/>
    <property type="project" value="UniProtKB-KW"/>
</dbReference>
<keyword evidence="8" id="KW-1185">Reference proteome</keyword>
<protein>
    <recommendedName>
        <fullName evidence="9">Zn(2)-C6 fungal-type domain-containing protein</fullName>
    </recommendedName>
</protein>
<keyword evidence="1" id="KW-0479">Metal-binding</keyword>